<keyword evidence="3" id="KW-1185">Reference proteome</keyword>
<organism evidence="2 3">
    <name type="scientific">Pleurotus ostreatus</name>
    <name type="common">Oyster mushroom</name>
    <name type="synonym">White-rot fungus</name>
    <dbReference type="NCBI Taxonomy" id="5322"/>
    <lineage>
        <taxon>Eukaryota</taxon>
        <taxon>Fungi</taxon>
        <taxon>Dikarya</taxon>
        <taxon>Basidiomycota</taxon>
        <taxon>Agaricomycotina</taxon>
        <taxon>Agaricomycetes</taxon>
        <taxon>Agaricomycetidae</taxon>
        <taxon>Agaricales</taxon>
        <taxon>Pleurotineae</taxon>
        <taxon>Pleurotaceae</taxon>
        <taxon>Pleurotus</taxon>
    </lineage>
</organism>
<gene>
    <name evidence="2" type="ORF">PC9H_002275</name>
</gene>
<dbReference type="InterPro" id="IPR001810">
    <property type="entry name" value="F-box_dom"/>
</dbReference>
<dbReference type="RefSeq" id="XP_036626537.1">
    <property type="nucleotide sequence ID" value="XM_036771916.1"/>
</dbReference>
<dbReference type="InterPro" id="IPR032675">
    <property type="entry name" value="LRR_dom_sf"/>
</dbReference>
<dbReference type="OrthoDB" id="2921803at2759"/>
<dbReference type="Pfam" id="PF12937">
    <property type="entry name" value="F-box-like"/>
    <property type="match status" value="1"/>
</dbReference>
<dbReference type="SUPFAM" id="SSF52047">
    <property type="entry name" value="RNI-like"/>
    <property type="match status" value="1"/>
</dbReference>
<dbReference type="Gene3D" id="3.80.10.10">
    <property type="entry name" value="Ribonuclease Inhibitor"/>
    <property type="match status" value="1"/>
</dbReference>
<reference evidence="2" key="1">
    <citation type="submission" date="2019-07" db="EMBL/GenBank/DDBJ databases">
        <authorList>
            <person name="Palmer J.M."/>
        </authorList>
    </citation>
    <scope>NUCLEOTIDE SEQUENCE</scope>
    <source>
        <strain evidence="2">PC9</strain>
    </source>
</reference>
<dbReference type="CDD" id="cd09917">
    <property type="entry name" value="F-box_SF"/>
    <property type="match status" value="1"/>
</dbReference>
<comment type="caution">
    <text evidence="2">The sequence shown here is derived from an EMBL/GenBank/DDBJ whole genome shotgun (WGS) entry which is preliminary data.</text>
</comment>
<name>A0A8H6ZID6_PLEOS</name>
<dbReference type="VEuPathDB" id="FungiDB:PC9H_002275"/>
<dbReference type="InterPro" id="IPR036047">
    <property type="entry name" value="F-box-like_dom_sf"/>
</dbReference>
<dbReference type="EMBL" id="JACETU010000010">
    <property type="protein sequence ID" value="KAF7419683.1"/>
    <property type="molecule type" value="Genomic_DNA"/>
</dbReference>
<protein>
    <recommendedName>
        <fullName evidence="1">F-box domain-containing protein</fullName>
    </recommendedName>
</protein>
<evidence type="ECO:0000259" key="1">
    <source>
        <dbReference type="Pfam" id="PF12937"/>
    </source>
</evidence>
<sequence length="454" mass="51595">MEKNGLAMYSATMCAAMTAPRVVLMILNKLGEGTAANAITARLPIELICLVISSLSDADDLPATLSACSLVCRSWNEICRPHIFHTVVIGRGRWRWNTDSRVSVLLPAPHLSEHIHNLSLHIPCIDCLVDCRDPYLVGRFKNLRTLRLEHGEGGDLHLGMQHGEIAARLQRYQPPTFSLVPALLAVPCLQKLTLSGWTFFDSSNLYPLLEPCSKTLEHLSFEATFIQNDVQGTTTPPCMNALRSLAFPPLFHPRIECPHLQTLSIRVEDREYWVLPPWIPSTLRTLTLHATPRGTIPNLGEDIRPSDFTLYLYGSCRYSRFVNWARNCISRLPFPEHLRCLTIDFKVEATWSDWSVHIPERRDYENLSQVLQKLRERCPLERIDLNVTVNVTLSGDLAASDWKDETRRESQRHISEEAQSPLLDIDILHLVYVMNLQRKIGGEVLLAVKWRKGC</sequence>
<feature type="domain" description="F-box" evidence="1">
    <location>
        <begin position="41"/>
        <end position="87"/>
    </location>
</feature>
<dbReference type="Proteomes" id="UP000623687">
    <property type="component" value="Unassembled WGS sequence"/>
</dbReference>
<dbReference type="GeneID" id="59372116"/>
<proteinExistence type="predicted"/>
<dbReference type="SUPFAM" id="SSF81383">
    <property type="entry name" value="F-box domain"/>
    <property type="match status" value="1"/>
</dbReference>
<evidence type="ECO:0000313" key="2">
    <source>
        <dbReference type="EMBL" id="KAF7419683.1"/>
    </source>
</evidence>
<evidence type="ECO:0000313" key="3">
    <source>
        <dbReference type="Proteomes" id="UP000623687"/>
    </source>
</evidence>
<dbReference type="AlphaFoldDB" id="A0A8H6ZID6"/>
<accession>A0A8H6ZID6</accession>